<sequence>MNEVDYWQNLCQQYAHTVNGKPKMEQGVCSVEIGRHLHVTIQGRISRSAVPAGITFESLDHEGNALNLGEVAVLQEELPLFIHMLVKNNLVVSAIHNHWIFTDPPILYVHFQSVEPPLSFAQKTAEAFTVLKQ</sequence>
<gene>
    <name evidence="1" type="ORF">M3202_13940</name>
</gene>
<evidence type="ECO:0000313" key="2">
    <source>
        <dbReference type="Proteomes" id="UP001139179"/>
    </source>
</evidence>
<comment type="caution">
    <text evidence="1">The sequence shown here is derived from an EMBL/GenBank/DDBJ whole genome shotgun (WGS) entry which is preliminary data.</text>
</comment>
<dbReference type="RefSeq" id="WP_251223946.1">
    <property type="nucleotide sequence ID" value="NZ_JAMBOL010000013.1"/>
</dbReference>
<dbReference type="Proteomes" id="UP001139179">
    <property type="component" value="Unassembled WGS sequence"/>
</dbReference>
<dbReference type="EMBL" id="JAMBOL010000013">
    <property type="protein sequence ID" value="MCM3715186.1"/>
    <property type="molecule type" value="Genomic_DNA"/>
</dbReference>
<accession>A0A9X2DR71</accession>
<reference evidence="1" key="1">
    <citation type="submission" date="2022-05" db="EMBL/GenBank/DDBJ databases">
        <title>Comparative Genomics of Spacecraft Associated Microbes.</title>
        <authorList>
            <person name="Tran M.T."/>
            <person name="Wright A."/>
            <person name="Seuylemezian A."/>
            <person name="Eisen J."/>
            <person name="Coil D."/>
        </authorList>
    </citation>
    <scope>NUCLEOTIDE SEQUENCE</scope>
    <source>
        <strain evidence="1">214.1.1</strain>
    </source>
</reference>
<name>A0A9X2DR71_9BACI</name>
<dbReference type="Pfam" id="PF07485">
    <property type="entry name" value="DUF1529"/>
    <property type="match status" value="1"/>
</dbReference>
<keyword evidence="2" id="KW-1185">Reference proteome</keyword>
<organism evidence="1 2">
    <name type="scientific">Halalkalibacter oceani</name>
    <dbReference type="NCBI Taxonomy" id="1653776"/>
    <lineage>
        <taxon>Bacteria</taxon>
        <taxon>Bacillati</taxon>
        <taxon>Bacillota</taxon>
        <taxon>Bacilli</taxon>
        <taxon>Bacillales</taxon>
        <taxon>Bacillaceae</taxon>
        <taxon>Halalkalibacter</taxon>
    </lineage>
</organism>
<protein>
    <submittedName>
        <fullName evidence="1">DUF1259 domain-containing protein</fullName>
    </submittedName>
</protein>
<evidence type="ECO:0000313" key="1">
    <source>
        <dbReference type="EMBL" id="MCM3715186.1"/>
    </source>
</evidence>
<dbReference type="InterPro" id="IPR011094">
    <property type="entry name" value="Uncharacterised_LppY/LpqO"/>
</dbReference>
<dbReference type="AlphaFoldDB" id="A0A9X2DR71"/>
<proteinExistence type="predicted"/>